<proteinExistence type="predicted"/>
<accession>A0A2P6PTC1</accession>
<feature type="domain" description="SSD" evidence="2">
    <location>
        <begin position="1"/>
        <end position="32"/>
    </location>
</feature>
<name>A0A2P6PTC1_ROSCH</name>
<dbReference type="GO" id="GO:0015918">
    <property type="term" value="P:sterol transport"/>
    <property type="evidence" value="ECO:0007669"/>
    <property type="project" value="TreeGrafter"/>
</dbReference>
<dbReference type="AlphaFoldDB" id="A0A2P6PTC1"/>
<dbReference type="PANTHER" id="PTHR45727:SF8">
    <property type="entry name" value="PATCHED FAMILY PROTEIN"/>
    <property type="match status" value="1"/>
</dbReference>
<keyword evidence="4" id="KW-1185">Reference proteome</keyword>
<evidence type="ECO:0000313" key="4">
    <source>
        <dbReference type="Proteomes" id="UP000238479"/>
    </source>
</evidence>
<dbReference type="GO" id="GO:0016020">
    <property type="term" value="C:membrane"/>
    <property type="evidence" value="ECO:0007669"/>
    <property type="project" value="TreeGrafter"/>
</dbReference>
<dbReference type="Gramene" id="PRQ25182">
    <property type="protein sequence ID" value="PRQ25182"/>
    <property type="gene ID" value="RchiOBHm_Chr6g0280801"/>
</dbReference>
<sequence>MPACRVFSMIAALAVLMDFFLQVTAFVALIYFDLLRAEDGRFDCFPCIKVSSSFVESTEGIFVCYDSVLRLLCL</sequence>
<dbReference type="InterPro" id="IPR000731">
    <property type="entry name" value="SSD"/>
</dbReference>
<dbReference type="EMBL" id="PDCK01000044">
    <property type="protein sequence ID" value="PRQ25182.1"/>
    <property type="molecule type" value="Genomic_DNA"/>
</dbReference>
<dbReference type="PROSITE" id="PS50156">
    <property type="entry name" value="SSD"/>
    <property type="match status" value="1"/>
</dbReference>
<evidence type="ECO:0000256" key="1">
    <source>
        <dbReference type="SAM" id="Phobius"/>
    </source>
</evidence>
<feature type="transmembrane region" description="Helical" evidence="1">
    <location>
        <begin position="6"/>
        <end position="32"/>
    </location>
</feature>
<dbReference type="Proteomes" id="UP000238479">
    <property type="component" value="Chromosome 6"/>
</dbReference>
<keyword evidence="1" id="KW-0472">Membrane</keyword>
<comment type="caution">
    <text evidence="3">The sequence shown here is derived from an EMBL/GenBank/DDBJ whole genome shotgun (WGS) entry which is preliminary data.</text>
</comment>
<dbReference type="Pfam" id="PF12349">
    <property type="entry name" value="Sterol-sensing"/>
    <property type="match status" value="1"/>
</dbReference>
<protein>
    <submittedName>
        <fullName evidence="3">Putative Sterol-sensing domain-containing protein</fullName>
    </submittedName>
</protein>
<evidence type="ECO:0000313" key="3">
    <source>
        <dbReference type="EMBL" id="PRQ25182.1"/>
    </source>
</evidence>
<keyword evidence="1" id="KW-1133">Transmembrane helix</keyword>
<organism evidence="3 4">
    <name type="scientific">Rosa chinensis</name>
    <name type="common">China rose</name>
    <dbReference type="NCBI Taxonomy" id="74649"/>
    <lineage>
        <taxon>Eukaryota</taxon>
        <taxon>Viridiplantae</taxon>
        <taxon>Streptophyta</taxon>
        <taxon>Embryophyta</taxon>
        <taxon>Tracheophyta</taxon>
        <taxon>Spermatophyta</taxon>
        <taxon>Magnoliopsida</taxon>
        <taxon>eudicotyledons</taxon>
        <taxon>Gunneridae</taxon>
        <taxon>Pentapetalae</taxon>
        <taxon>rosids</taxon>
        <taxon>fabids</taxon>
        <taxon>Rosales</taxon>
        <taxon>Rosaceae</taxon>
        <taxon>Rosoideae</taxon>
        <taxon>Rosoideae incertae sedis</taxon>
        <taxon>Rosa</taxon>
    </lineage>
</organism>
<dbReference type="GO" id="GO:0032934">
    <property type="term" value="F:sterol binding"/>
    <property type="evidence" value="ECO:0007669"/>
    <property type="project" value="TreeGrafter"/>
</dbReference>
<dbReference type="PANTHER" id="PTHR45727">
    <property type="entry name" value="NPC INTRACELLULAR CHOLESTEROL TRANSPORTER 1"/>
    <property type="match status" value="1"/>
</dbReference>
<reference evidence="3 4" key="1">
    <citation type="journal article" date="2018" name="Nat. Genet.">
        <title>The Rosa genome provides new insights in the design of modern roses.</title>
        <authorList>
            <person name="Bendahmane M."/>
        </authorList>
    </citation>
    <scope>NUCLEOTIDE SEQUENCE [LARGE SCALE GENOMIC DNA]</scope>
    <source>
        <strain evidence="4">cv. Old Blush</strain>
    </source>
</reference>
<evidence type="ECO:0000259" key="2">
    <source>
        <dbReference type="PROSITE" id="PS50156"/>
    </source>
</evidence>
<keyword evidence="1" id="KW-0812">Transmembrane</keyword>
<dbReference type="InterPro" id="IPR053958">
    <property type="entry name" value="HMGCR/SNAP/NPC1-like_SSD"/>
</dbReference>
<gene>
    <name evidence="3" type="ORF">RchiOBHm_Chr6g0280801</name>
</gene>